<dbReference type="PANTHER" id="PTHR21600:SF35">
    <property type="entry name" value="PSEUDOURIDINE SYNTHASE"/>
    <property type="match status" value="1"/>
</dbReference>
<dbReference type="RefSeq" id="WP_236331980.1">
    <property type="nucleotide sequence ID" value="NZ_JAKIJS010000001.1"/>
</dbReference>
<evidence type="ECO:0000313" key="7">
    <source>
        <dbReference type="Proteomes" id="UP001649381"/>
    </source>
</evidence>
<evidence type="ECO:0000313" key="6">
    <source>
        <dbReference type="EMBL" id="MCF6136867.1"/>
    </source>
</evidence>
<dbReference type="EC" id="5.4.99.-" evidence="4"/>
<name>A0ABS9GZA6_9BACL</name>
<comment type="function">
    <text evidence="4">Responsible for synthesis of pseudouridine from uracil.</text>
</comment>
<feature type="domain" description="Pseudouridine synthase RsuA/RluA-like" evidence="5">
    <location>
        <begin position="91"/>
        <end position="241"/>
    </location>
</feature>
<organism evidence="6 7">
    <name type="scientific">Pseudalkalibacillus berkeleyi</name>
    <dbReference type="NCBI Taxonomy" id="1069813"/>
    <lineage>
        <taxon>Bacteria</taxon>
        <taxon>Bacillati</taxon>
        <taxon>Bacillota</taxon>
        <taxon>Bacilli</taxon>
        <taxon>Bacillales</taxon>
        <taxon>Fictibacillaceae</taxon>
        <taxon>Pseudalkalibacillus</taxon>
    </lineage>
</organism>
<dbReference type="InterPro" id="IPR006225">
    <property type="entry name" value="PsdUridine_synth_RluC/D"/>
</dbReference>
<dbReference type="InterPro" id="IPR020103">
    <property type="entry name" value="PsdUridine_synth_cat_dom_sf"/>
</dbReference>
<accession>A0ABS9GZA6</accession>
<dbReference type="InterPro" id="IPR006145">
    <property type="entry name" value="PsdUridine_synth_RsuA/RluA"/>
</dbReference>
<dbReference type="PROSITE" id="PS50889">
    <property type="entry name" value="S4"/>
    <property type="match status" value="1"/>
</dbReference>
<proteinExistence type="inferred from homology"/>
<dbReference type="Proteomes" id="UP001649381">
    <property type="component" value="Unassembled WGS sequence"/>
</dbReference>
<comment type="similarity">
    <text evidence="2 4">Belongs to the pseudouridine synthase RluA family.</text>
</comment>
<keyword evidence="3" id="KW-0694">RNA-binding</keyword>
<dbReference type="PROSITE" id="PS01129">
    <property type="entry name" value="PSI_RLU"/>
    <property type="match status" value="1"/>
</dbReference>
<evidence type="ECO:0000256" key="4">
    <source>
        <dbReference type="RuleBase" id="RU362028"/>
    </source>
</evidence>
<evidence type="ECO:0000256" key="3">
    <source>
        <dbReference type="PROSITE-ProRule" id="PRU00182"/>
    </source>
</evidence>
<dbReference type="PANTHER" id="PTHR21600">
    <property type="entry name" value="MITOCHONDRIAL RNA PSEUDOURIDINE SYNTHASE"/>
    <property type="match status" value="1"/>
</dbReference>
<keyword evidence="4" id="KW-0413">Isomerase</keyword>
<sequence length="295" mass="33377">MDQLKFVWTIAQKDDGKTLRTFLLKDKMVSRQALTDIKNKGGALMVNDELVTVRHKLQPGEIVTVCFPKEEVSEYMEPIALPLDIVYEDDHFLAINKVSDLPTIPSRFGSTESLAQGVLHYYQTRGISSTIHAVNRLDRNTTGIVLFAKHRYGHSLMSKQLQAGTIDKGYLALCHGIPSVQQGVIEEPIGRKEGSIIERCVTGEGQYSKTLFEVIERFDDYSLVKLKLETGRTHQIRVHMAFKGYPLLGDDLYGGNHQMIDRQALHSTSLTFHHPFTEMIVEIEAPLPKDMKRLI</sequence>
<dbReference type="SUPFAM" id="SSF55120">
    <property type="entry name" value="Pseudouridine synthase"/>
    <property type="match status" value="1"/>
</dbReference>
<dbReference type="CDD" id="cd02869">
    <property type="entry name" value="PseudoU_synth_RluA_like"/>
    <property type="match status" value="1"/>
</dbReference>
<keyword evidence="7" id="KW-1185">Reference proteome</keyword>
<dbReference type="InterPro" id="IPR006224">
    <property type="entry name" value="PsdUridine_synth_RluA-like_CS"/>
</dbReference>
<dbReference type="NCBIfam" id="TIGR00005">
    <property type="entry name" value="rluA_subfam"/>
    <property type="match status" value="1"/>
</dbReference>
<evidence type="ECO:0000256" key="1">
    <source>
        <dbReference type="ARBA" id="ARBA00000073"/>
    </source>
</evidence>
<gene>
    <name evidence="6" type="ORF">L2716_03930</name>
</gene>
<comment type="caution">
    <text evidence="6">The sequence shown here is derived from an EMBL/GenBank/DDBJ whole genome shotgun (WGS) entry which is preliminary data.</text>
</comment>
<evidence type="ECO:0000259" key="5">
    <source>
        <dbReference type="Pfam" id="PF00849"/>
    </source>
</evidence>
<dbReference type="InterPro" id="IPR050188">
    <property type="entry name" value="RluA_PseudoU_synthase"/>
</dbReference>
<comment type="catalytic activity">
    <reaction evidence="1 4">
        <text>a uridine in RNA = a pseudouridine in RNA</text>
        <dbReference type="Rhea" id="RHEA:48348"/>
        <dbReference type="Rhea" id="RHEA-COMP:12068"/>
        <dbReference type="Rhea" id="RHEA-COMP:12069"/>
        <dbReference type="ChEBI" id="CHEBI:65314"/>
        <dbReference type="ChEBI" id="CHEBI:65315"/>
    </reaction>
</comment>
<protein>
    <recommendedName>
        <fullName evidence="4">Pseudouridine synthase</fullName>
        <ecNumber evidence="4">5.4.99.-</ecNumber>
    </recommendedName>
</protein>
<dbReference type="Gene3D" id="3.30.2350.10">
    <property type="entry name" value="Pseudouridine synthase"/>
    <property type="match status" value="1"/>
</dbReference>
<dbReference type="Pfam" id="PF00849">
    <property type="entry name" value="PseudoU_synth_2"/>
    <property type="match status" value="1"/>
</dbReference>
<reference evidence="6 7" key="1">
    <citation type="submission" date="2022-01" db="EMBL/GenBank/DDBJ databases">
        <title>Alkalihalobacillus sp. EGI L200015, a novel bacterium isolated from a salt lake sediment.</title>
        <authorList>
            <person name="Gao L."/>
            <person name="Fang B.-Z."/>
            <person name="Li W.-J."/>
        </authorList>
    </citation>
    <scope>NUCLEOTIDE SEQUENCE [LARGE SCALE GENOMIC DNA]</scope>
    <source>
        <strain evidence="6 7">KCTC 12718</strain>
    </source>
</reference>
<evidence type="ECO:0000256" key="2">
    <source>
        <dbReference type="ARBA" id="ARBA00010876"/>
    </source>
</evidence>
<dbReference type="EMBL" id="JAKIJS010000001">
    <property type="protein sequence ID" value="MCF6136867.1"/>
    <property type="molecule type" value="Genomic_DNA"/>
</dbReference>